<dbReference type="Pfam" id="PF17855">
    <property type="entry name" value="MCM_lid"/>
    <property type="match status" value="1"/>
</dbReference>
<protein>
    <recommendedName>
        <fullName evidence="11">DNA replication licensing factor MCM5</fullName>
        <ecNumber evidence="11">3.6.4.12</ecNumber>
    </recommendedName>
</protein>
<dbReference type="InterPro" id="IPR012340">
    <property type="entry name" value="NA-bd_OB-fold"/>
</dbReference>
<dbReference type="SUPFAM" id="SSF52540">
    <property type="entry name" value="P-loop containing nucleoside triphosphate hydrolases"/>
    <property type="match status" value="1"/>
</dbReference>
<dbReference type="Pfam" id="PF14551">
    <property type="entry name" value="MCM_N"/>
    <property type="match status" value="1"/>
</dbReference>
<comment type="catalytic activity">
    <reaction evidence="9">
        <text>ATP + H2O = ADP + phosphate + H(+)</text>
        <dbReference type="Rhea" id="RHEA:13065"/>
        <dbReference type="ChEBI" id="CHEBI:15377"/>
        <dbReference type="ChEBI" id="CHEBI:15378"/>
        <dbReference type="ChEBI" id="CHEBI:30616"/>
        <dbReference type="ChEBI" id="CHEBI:43474"/>
        <dbReference type="ChEBI" id="CHEBI:456216"/>
        <dbReference type="EC" id="3.6.4.12"/>
    </reaction>
    <physiologicalReaction direction="left-to-right" evidence="9">
        <dbReference type="Rhea" id="RHEA:13066"/>
    </physiologicalReaction>
</comment>
<reference evidence="13" key="1">
    <citation type="submission" date="2017-11" db="EMBL/GenBank/DDBJ databases">
        <title>The sensing device of the deep-sea amphipod.</title>
        <authorList>
            <person name="Kobayashi H."/>
            <person name="Nagahama T."/>
            <person name="Arai W."/>
            <person name="Sasagawa Y."/>
            <person name="Umeda M."/>
            <person name="Hayashi T."/>
            <person name="Nikaido I."/>
            <person name="Watanabe H."/>
            <person name="Oguri K."/>
            <person name="Kitazato H."/>
            <person name="Fujioka K."/>
            <person name="Kido Y."/>
            <person name="Takami H."/>
        </authorList>
    </citation>
    <scope>NUCLEOTIDE SEQUENCE</scope>
    <source>
        <tissue evidence="13">Whole body</tissue>
    </source>
</reference>
<keyword evidence="2 11" id="KW-0235">DNA replication</keyword>
<dbReference type="SMART" id="SM00350">
    <property type="entry name" value="MCM"/>
    <property type="match status" value="1"/>
</dbReference>
<dbReference type="InterPro" id="IPR001208">
    <property type="entry name" value="MCM_dom"/>
</dbReference>
<keyword evidence="3 10" id="KW-0547">Nucleotide-binding</keyword>
<evidence type="ECO:0000256" key="10">
    <source>
        <dbReference type="RuleBase" id="RU004070"/>
    </source>
</evidence>
<dbReference type="Gene3D" id="3.30.1640.10">
    <property type="entry name" value="mini-chromosome maintenance (MCM) complex, chain A, domain 1"/>
    <property type="match status" value="1"/>
</dbReference>
<evidence type="ECO:0000256" key="6">
    <source>
        <dbReference type="ARBA" id="ARBA00022840"/>
    </source>
</evidence>
<evidence type="ECO:0000256" key="9">
    <source>
        <dbReference type="ARBA" id="ARBA00048432"/>
    </source>
</evidence>
<evidence type="ECO:0000256" key="8">
    <source>
        <dbReference type="ARBA" id="ARBA00023306"/>
    </source>
</evidence>
<dbReference type="PANTHER" id="PTHR11630:SF42">
    <property type="entry name" value="DNA REPLICATION LICENSING FACTOR MCM5"/>
    <property type="match status" value="1"/>
</dbReference>
<dbReference type="Pfam" id="PF00493">
    <property type="entry name" value="MCM"/>
    <property type="match status" value="1"/>
</dbReference>
<comment type="subcellular location">
    <subcellularLocation>
        <location evidence="11">Nucleus</location>
    </subcellularLocation>
</comment>
<accession>A0A6A7G0I0</accession>
<dbReference type="GO" id="GO:0003688">
    <property type="term" value="F:DNA replication origin binding"/>
    <property type="evidence" value="ECO:0007669"/>
    <property type="project" value="UniProtKB-UniRule"/>
</dbReference>
<dbReference type="Pfam" id="PF17207">
    <property type="entry name" value="MCM_OB"/>
    <property type="match status" value="1"/>
</dbReference>
<dbReference type="SUPFAM" id="SSF50249">
    <property type="entry name" value="Nucleic acid-binding proteins"/>
    <property type="match status" value="1"/>
</dbReference>
<evidence type="ECO:0000256" key="3">
    <source>
        <dbReference type="ARBA" id="ARBA00022741"/>
    </source>
</evidence>
<evidence type="ECO:0000256" key="4">
    <source>
        <dbReference type="ARBA" id="ARBA00022801"/>
    </source>
</evidence>
<dbReference type="PRINTS" id="PR01661">
    <property type="entry name" value="MCMPROTEIN5"/>
</dbReference>
<comment type="subunit">
    <text evidence="11">Component of the MCM2-7 complex.</text>
</comment>
<dbReference type="GO" id="GO:0017116">
    <property type="term" value="F:single-stranded DNA helicase activity"/>
    <property type="evidence" value="ECO:0007669"/>
    <property type="project" value="TreeGrafter"/>
</dbReference>
<evidence type="ECO:0000256" key="11">
    <source>
        <dbReference type="RuleBase" id="RU368063"/>
    </source>
</evidence>
<keyword evidence="7 10" id="KW-0238">DNA-binding</keyword>
<dbReference type="PROSITE" id="PS50051">
    <property type="entry name" value="MCM_2"/>
    <property type="match status" value="1"/>
</dbReference>
<evidence type="ECO:0000256" key="7">
    <source>
        <dbReference type="ARBA" id="ARBA00023125"/>
    </source>
</evidence>
<comment type="function">
    <text evidence="11">Acts as component of the MCM2-7 complex (MCM complex) which is the replicative helicase essential for 'once per cell cycle' DNA replication initiation and elongation in eukaryotic cells. The active ATPase sites in the MCM2-7 ring are formed through the interaction surfaces of two neighboring subunits such that a critical structure of a conserved arginine finger motif is provided in trans relative to the ATP-binding site of the Walker A box of the adjacent subunit. The six ATPase active sites, however, are likely to contribute differentially to the complex helicase activity.</text>
</comment>
<dbReference type="GO" id="GO:0006270">
    <property type="term" value="P:DNA replication initiation"/>
    <property type="evidence" value="ECO:0007669"/>
    <property type="project" value="UniProtKB-UniRule"/>
</dbReference>
<organism evidence="13">
    <name type="scientific">Hirondellea gigas</name>
    <dbReference type="NCBI Taxonomy" id="1518452"/>
    <lineage>
        <taxon>Eukaryota</taxon>
        <taxon>Metazoa</taxon>
        <taxon>Ecdysozoa</taxon>
        <taxon>Arthropoda</taxon>
        <taxon>Crustacea</taxon>
        <taxon>Multicrustacea</taxon>
        <taxon>Malacostraca</taxon>
        <taxon>Eumalacostraca</taxon>
        <taxon>Peracarida</taxon>
        <taxon>Amphipoda</taxon>
        <taxon>Amphilochidea</taxon>
        <taxon>Lysianassida</taxon>
        <taxon>Lysianassidira</taxon>
        <taxon>Lysianassoidea</taxon>
        <taxon>Lysianassidae</taxon>
        <taxon>Hirondellea</taxon>
    </lineage>
</organism>
<dbReference type="GO" id="GO:0003697">
    <property type="term" value="F:single-stranded DNA binding"/>
    <property type="evidence" value="ECO:0007669"/>
    <property type="project" value="TreeGrafter"/>
</dbReference>
<dbReference type="GO" id="GO:0043138">
    <property type="term" value="F:3'-5' DNA helicase activity"/>
    <property type="evidence" value="ECO:0007669"/>
    <property type="project" value="TreeGrafter"/>
</dbReference>
<dbReference type="InterPro" id="IPR033762">
    <property type="entry name" value="MCM_OB"/>
</dbReference>
<evidence type="ECO:0000313" key="13">
    <source>
        <dbReference type="EMBL" id="LAC23575.1"/>
    </source>
</evidence>
<dbReference type="GO" id="GO:0005524">
    <property type="term" value="F:ATP binding"/>
    <property type="evidence" value="ECO:0007669"/>
    <property type="project" value="UniProtKB-UniRule"/>
</dbReference>
<dbReference type="Gene3D" id="3.40.50.300">
    <property type="entry name" value="P-loop containing nucleotide triphosphate hydrolases"/>
    <property type="match status" value="1"/>
</dbReference>
<dbReference type="GO" id="GO:0016787">
    <property type="term" value="F:hydrolase activity"/>
    <property type="evidence" value="ECO:0007669"/>
    <property type="project" value="UniProtKB-KW"/>
</dbReference>
<dbReference type="InterPro" id="IPR008048">
    <property type="entry name" value="MCM5"/>
</dbReference>
<dbReference type="PRINTS" id="PR01657">
    <property type="entry name" value="MCMFAMILY"/>
</dbReference>
<dbReference type="Pfam" id="PF21933">
    <property type="entry name" value="MCM5_C"/>
    <property type="match status" value="1"/>
</dbReference>
<dbReference type="PANTHER" id="PTHR11630">
    <property type="entry name" value="DNA REPLICATION LICENSING FACTOR MCM FAMILY MEMBER"/>
    <property type="match status" value="1"/>
</dbReference>
<keyword evidence="4 11" id="KW-0378">Hydrolase</keyword>
<dbReference type="EC" id="3.6.4.12" evidence="11"/>
<evidence type="ECO:0000256" key="2">
    <source>
        <dbReference type="ARBA" id="ARBA00022705"/>
    </source>
</evidence>
<name>A0A6A7G0I0_9CRUS</name>
<evidence type="ECO:0000259" key="12">
    <source>
        <dbReference type="PROSITE" id="PS50051"/>
    </source>
</evidence>
<dbReference type="InterPro" id="IPR027417">
    <property type="entry name" value="P-loop_NTPase"/>
</dbReference>
<dbReference type="InterPro" id="IPR031327">
    <property type="entry name" value="MCM"/>
</dbReference>
<feature type="domain" description="MCM C-terminal AAA(+) ATPase" evidence="12">
    <location>
        <begin position="326"/>
        <end position="531"/>
    </location>
</feature>
<keyword evidence="5 11" id="KW-0347">Helicase</keyword>
<sequence>MFSHTSDVASEAFSSQGQLVRGSEAYDLAQRGERLRSKFVQFLKMWRHEETFIYRDQLSSNYRQGQFDLQVDYTDLIGFDKDLADDVAQIPGEVIPLFEQSAVRVVHQELGNPKPDFEQMPKFQITLTNYNRHATLRTLQSRSITKLVCLDGIVISTYKVKSKATQLKIKCSSCNATQDITCPKGFGDAMIPRICSTRLGNDEDKCKLDPFVILPDECRFVDTQKLRLQELPEQVPTGEMPRHITMSAERSLVNKVTPGTRVSVIGIYSLFKAKMGGAGGRRRSETVRFPYLRVVGLESMSKRQHFGAESPEEQEELRALARDPQIYEKLAASLAPKIFGHEDVKKAIICLLFGGTRKTLPSRVRIRGDLNILLLGDPSVAKSQMLKCTEKSAPIAVYTSGKGSSAAGLTASVIRDQHGEFHLEAGAMVLADGGCVMIDEFDKMRDEDRVAIHEAMEQQTISIAKAGITTILNSRTSVLAAANPTFGRYNDMRKPAENIDFETTILSRFDLIFVIRDRRDPERDHRLALHILAIHMNKESEPELEAPIDSDLFTRYVAFCKKNCRPHVSEEACDLLRNHYVGFRIDSKKRMDEHGIGVIPITVRQLEAIVRISESLAKMEMNEIAGIRHVTEAIRLAKVATMAAAASGVGGSEANADVENSTFTKNTQKAERLIRRRLPIGSKWGFSRLINELVGRDIPEDPVRKAIMNMSNRGEIEIMNQGRTIFRKL</sequence>
<evidence type="ECO:0000256" key="1">
    <source>
        <dbReference type="ARBA" id="ARBA00008010"/>
    </source>
</evidence>
<keyword evidence="6 10" id="KW-0067">ATP-binding</keyword>
<dbReference type="Gene3D" id="2.20.28.10">
    <property type="match status" value="1"/>
</dbReference>
<dbReference type="Gene3D" id="2.40.50.140">
    <property type="entry name" value="Nucleic acid-binding proteins"/>
    <property type="match status" value="1"/>
</dbReference>
<keyword evidence="11" id="KW-0539">Nucleus</keyword>
<dbReference type="AlphaFoldDB" id="A0A6A7G0I0"/>
<dbReference type="InterPro" id="IPR027925">
    <property type="entry name" value="MCM_N"/>
</dbReference>
<comment type="similarity">
    <text evidence="1 10">Belongs to the MCM family.</text>
</comment>
<dbReference type="GO" id="GO:0042555">
    <property type="term" value="C:MCM complex"/>
    <property type="evidence" value="ECO:0007669"/>
    <property type="project" value="UniProtKB-UniRule"/>
</dbReference>
<dbReference type="EMBL" id="IACT01004381">
    <property type="protein sequence ID" value="LAC23575.1"/>
    <property type="molecule type" value="mRNA"/>
</dbReference>
<dbReference type="InterPro" id="IPR054125">
    <property type="entry name" value="MCM5_C"/>
</dbReference>
<dbReference type="GO" id="GO:0005634">
    <property type="term" value="C:nucleus"/>
    <property type="evidence" value="ECO:0007669"/>
    <property type="project" value="UniProtKB-SubCell"/>
</dbReference>
<proteinExistence type="evidence at transcript level"/>
<evidence type="ECO:0000256" key="5">
    <source>
        <dbReference type="ARBA" id="ARBA00022806"/>
    </source>
</evidence>
<dbReference type="FunFam" id="3.40.50.300:FF:000826">
    <property type="entry name" value="Replicative DNA helicase Mcm"/>
    <property type="match status" value="1"/>
</dbReference>
<keyword evidence="8 11" id="KW-0131">Cell cycle</keyword>
<dbReference type="InterPro" id="IPR041562">
    <property type="entry name" value="MCM_lid"/>
</dbReference>
<dbReference type="GO" id="GO:0000727">
    <property type="term" value="P:double-strand break repair via break-induced replication"/>
    <property type="evidence" value="ECO:0007669"/>
    <property type="project" value="TreeGrafter"/>
</dbReference>